<proteinExistence type="predicted"/>
<sequence length="236" mass="26632">MFARLSVKENLSIMQRFTSFSNAERSRKELLLQDVFERLNGAYSEEAKKQLATAIRLKQVAGLENRKRRSEEALYSVHKRSHLDELQSSPFLRLPTEQERKECHAKFIGATGRGALAQGVCGVCARECSVMDEGLTSWKLLDIPNGGRLIPTRVHPVHELYNGMLLEAAGITGSAEELSVAIRGRIDYKPRLPPRCILVKMNKIRADRLEGLKNSVIPIEPVTKTFRMMCTNKEPN</sequence>
<organism evidence="1 2">
    <name type="scientific">Rhizopogon vesiculosus</name>
    <dbReference type="NCBI Taxonomy" id="180088"/>
    <lineage>
        <taxon>Eukaryota</taxon>
        <taxon>Fungi</taxon>
        <taxon>Dikarya</taxon>
        <taxon>Basidiomycota</taxon>
        <taxon>Agaricomycotina</taxon>
        <taxon>Agaricomycetes</taxon>
        <taxon>Agaricomycetidae</taxon>
        <taxon>Boletales</taxon>
        <taxon>Suillineae</taxon>
        <taxon>Rhizopogonaceae</taxon>
        <taxon>Rhizopogon</taxon>
    </lineage>
</organism>
<protein>
    <submittedName>
        <fullName evidence="1">Uncharacterized protein</fullName>
    </submittedName>
</protein>
<comment type="caution">
    <text evidence="1">The sequence shown here is derived from an EMBL/GenBank/DDBJ whole genome shotgun (WGS) entry which is preliminary data.</text>
</comment>
<name>A0A1J8QI66_9AGAM</name>
<keyword evidence="2" id="KW-1185">Reference proteome</keyword>
<accession>A0A1J8QI66</accession>
<dbReference type="EMBL" id="LVVM01004367">
    <property type="protein sequence ID" value="OJA13096.1"/>
    <property type="molecule type" value="Genomic_DNA"/>
</dbReference>
<dbReference type="AlphaFoldDB" id="A0A1J8QI66"/>
<evidence type="ECO:0000313" key="2">
    <source>
        <dbReference type="Proteomes" id="UP000183567"/>
    </source>
</evidence>
<dbReference type="Proteomes" id="UP000183567">
    <property type="component" value="Unassembled WGS sequence"/>
</dbReference>
<evidence type="ECO:0000313" key="1">
    <source>
        <dbReference type="EMBL" id="OJA13096.1"/>
    </source>
</evidence>
<gene>
    <name evidence="1" type="ORF">AZE42_09330</name>
</gene>
<reference evidence="1 2" key="1">
    <citation type="submission" date="2016-03" db="EMBL/GenBank/DDBJ databases">
        <title>Comparative genomics of the ectomycorrhizal sister species Rhizopogon vinicolor and Rhizopogon vesiculosus (Basidiomycota: Boletales) reveals a divergence of the mating type B locus.</title>
        <authorList>
            <person name="Mujic A.B."/>
            <person name="Kuo A."/>
            <person name="Tritt A."/>
            <person name="Lipzen A."/>
            <person name="Chen C."/>
            <person name="Johnson J."/>
            <person name="Sharma A."/>
            <person name="Barry K."/>
            <person name="Grigoriev I.V."/>
            <person name="Spatafora J.W."/>
        </authorList>
    </citation>
    <scope>NUCLEOTIDE SEQUENCE [LARGE SCALE GENOMIC DNA]</scope>
    <source>
        <strain evidence="1 2">AM-OR11-056</strain>
    </source>
</reference>
<dbReference type="OrthoDB" id="2680590at2759"/>
<dbReference type="STRING" id="180088.A0A1J8QI66"/>